<sequence>MWNDGPTASAVSPAKVVFPAIRKAGTDTGSEGYTHGHAAGYAAGLRAAAVEQRGALERQQAQVAATAQAHEQQLAAAAAAFQRATSALHQLNAGTILDAERALLETSLELAEAILGYELTDGERSARAALDRALTGTDPRDVARIRLHPDDARLVAGHPETAAAGVDILPDPSLLRGDAIAEYQNGWLDARLASALERAKTALLAEGP</sequence>
<keyword evidence="3" id="KW-0813">Transport</keyword>
<dbReference type="EMBL" id="UXAU01000019">
    <property type="protein sequence ID" value="VDC23716.1"/>
    <property type="molecule type" value="Genomic_DNA"/>
</dbReference>
<comment type="similarity">
    <text evidence="2">Belongs to the FliH family.</text>
</comment>
<dbReference type="OrthoDB" id="5114026at2"/>
<keyword evidence="4" id="KW-1005">Bacterial flagellum biogenesis</keyword>
<name>A0A3P5WZF3_9MICC</name>
<reference evidence="8 9" key="1">
    <citation type="submission" date="2018-11" db="EMBL/GenBank/DDBJ databases">
        <authorList>
            <person name="Criscuolo A."/>
        </authorList>
    </citation>
    <scope>NUCLEOTIDE SEQUENCE [LARGE SCALE GENOMIC DNA]</scope>
    <source>
        <strain evidence="8">AT11b</strain>
    </source>
</reference>
<evidence type="ECO:0000256" key="5">
    <source>
        <dbReference type="ARBA" id="ARBA00022927"/>
    </source>
</evidence>
<dbReference type="GO" id="GO:0015031">
    <property type="term" value="P:protein transport"/>
    <property type="evidence" value="ECO:0007669"/>
    <property type="project" value="UniProtKB-KW"/>
</dbReference>
<dbReference type="AlphaFoldDB" id="A0A3P5WZF3"/>
<dbReference type="GO" id="GO:0005829">
    <property type="term" value="C:cytosol"/>
    <property type="evidence" value="ECO:0007669"/>
    <property type="project" value="TreeGrafter"/>
</dbReference>
<evidence type="ECO:0000259" key="7">
    <source>
        <dbReference type="Pfam" id="PF02108"/>
    </source>
</evidence>
<protein>
    <submittedName>
        <fullName evidence="8">Flagellar assembly protein H</fullName>
    </submittedName>
</protein>
<proteinExistence type="inferred from homology"/>
<evidence type="ECO:0000256" key="3">
    <source>
        <dbReference type="ARBA" id="ARBA00022448"/>
    </source>
</evidence>
<feature type="domain" description="Flagellar assembly protein FliH/Type III secretion system HrpE" evidence="7">
    <location>
        <begin position="71"/>
        <end position="198"/>
    </location>
</feature>
<evidence type="ECO:0000313" key="8">
    <source>
        <dbReference type="EMBL" id="VDC23716.1"/>
    </source>
</evidence>
<dbReference type="PANTHER" id="PTHR34982:SF1">
    <property type="entry name" value="FLAGELLAR ASSEMBLY PROTEIN FLIH"/>
    <property type="match status" value="1"/>
</dbReference>
<keyword evidence="5" id="KW-0653">Protein transport</keyword>
<evidence type="ECO:0000256" key="2">
    <source>
        <dbReference type="ARBA" id="ARBA00006602"/>
    </source>
</evidence>
<evidence type="ECO:0000313" key="9">
    <source>
        <dbReference type="Proteomes" id="UP000280861"/>
    </source>
</evidence>
<keyword evidence="6" id="KW-1006">Bacterial flagellum protein export</keyword>
<dbReference type="InterPro" id="IPR051472">
    <property type="entry name" value="T3SS_Stator/FliH"/>
</dbReference>
<keyword evidence="8" id="KW-0282">Flagellum</keyword>
<evidence type="ECO:0000256" key="6">
    <source>
        <dbReference type="ARBA" id="ARBA00023225"/>
    </source>
</evidence>
<organism evidence="8 9">
    <name type="scientific">Arthrobacter ulcerisalmonis</name>
    <dbReference type="NCBI Taxonomy" id="2483813"/>
    <lineage>
        <taxon>Bacteria</taxon>
        <taxon>Bacillati</taxon>
        <taxon>Actinomycetota</taxon>
        <taxon>Actinomycetes</taxon>
        <taxon>Micrococcales</taxon>
        <taxon>Micrococcaceae</taxon>
        <taxon>Arthrobacter</taxon>
    </lineage>
</organism>
<dbReference type="Proteomes" id="UP000280861">
    <property type="component" value="Unassembled WGS sequence"/>
</dbReference>
<dbReference type="RefSeq" id="WP_160118963.1">
    <property type="nucleotide sequence ID" value="NZ_CBCRYA010000003.1"/>
</dbReference>
<accession>A0A3P5WZF3</accession>
<comment type="function">
    <text evidence="1">Needed for flagellar regrowth and assembly.</text>
</comment>
<gene>
    <name evidence="8" type="ORF">PSET11_01190</name>
</gene>
<keyword evidence="8" id="KW-0969">Cilium</keyword>
<dbReference type="InterPro" id="IPR018035">
    <property type="entry name" value="Flagellar_FliH/T3SS_HrpE"/>
</dbReference>
<keyword evidence="9" id="KW-1185">Reference proteome</keyword>
<dbReference type="Pfam" id="PF02108">
    <property type="entry name" value="FliH"/>
    <property type="match status" value="1"/>
</dbReference>
<dbReference type="PANTHER" id="PTHR34982">
    <property type="entry name" value="YOP PROTEINS TRANSLOCATION PROTEIN L"/>
    <property type="match status" value="1"/>
</dbReference>
<evidence type="ECO:0000256" key="4">
    <source>
        <dbReference type="ARBA" id="ARBA00022795"/>
    </source>
</evidence>
<keyword evidence="8" id="KW-0966">Cell projection</keyword>
<evidence type="ECO:0000256" key="1">
    <source>
        <dbReference type="ARBA" id="ARBA00003041"/>
    </source>
</evidence>
<dbReference type="GO" id="GO:0044781">
    <property type="term" value="P:bacterial-type flagellum organization"/>
    <property type="evidence" value="ECO:0007669"/>
    <property type="project" value="UniProtKB-KW"/>
</dbReference>